<dbReference type="AlphaFoldDB" id="A0A7D5P5C7"/>
<dbReference type="GO" id="GO:0005524">
    <property type="term" value="F:ATP binding"/>
    <property type="evidence" value="ECO:0007669"/>
    <property type="project" value="UniProtKB-KW"/>
</dbReference>
<comment type="catalytic activity">
    <reaction evidence="7">
        <text>L-threonyl-[protein] + ATP = O-phospho-L-threonyl-[protein] + ADP + H(+)</text>
        <dbReference type="Rhea" id="RHEA:46608"/>
        <dbReference type="Rhea" id="RHEA-COMP:11060"/>
        <dbReference type="Rhea" id="RHEA-COMP:11605"/>
        <dbReference type="ChEBI" id="CHEBI:15378"/>
        <dbReference type="ChEBI" id="CHEBI:30013"/>
        <dbReference type="ChEBI" id="CHEBI:30616"/>
        <dbReference type="ChEBI" id="CHEBI:61977"/>
        <dbReference type="ChEBI" id="CHEBI:456216"/>
        <dbReference type="EC" id="2.7.11.1"/>
    </reaction>
</comment>
<evidence type="ECO:0000256" key="6">
    <source>
        <dbReference type="ARBA" id="ARBA00022840"/>
    </source>
</evidence>
<evidence type="ECO:0000313" key="11">
    <source>
        <dbReference type="Proteomes" id="UP000509667"/>
    </source>
</evidence>
<keyword evidence="4" id="KW-0547">Nucleotide-binding</keyword>
<dbReference type="KEGG" id="hrr:HZS55_11695"/>
<protein>
    <recommendedName>
        <fullName evidence="1">non-specific serine/threonine protein kinase</fullName>
        <ecNumber evidence="1">2.7.11.1</ecNumber>
    </recommendedName>
</protein>
<proteinExistence type="predicted"/>
<gene>
    <name evidence="10" type="ORF">HZS55_11695</name>
</gene>
<dbReference type="InterPro" id="IPR011009">
    <property type="entry name" value="Kinase-like_dom_sf"/>
</dbReference>
<dbReference type="InterPro" id="IPR018934">
    <property type="entry name" value="RIO_dom"/>
</dbReference>
<evidence type="ECO:0000256" key="8">
    <source>
        <dbReference type="ARBA" id="ARBA00048679"/>
    </source>
</evidence>
<accession>A0A7D5P5C7</accession>
<evidence type="ECO:0000313" key="10">
    <source>
        <dbReference type="EMBL" id="QLH77918.1"/>
    </source>
</evidence>
<reference evidence="10 11" key="1">
    <citation type="submission" date="2020-07" db="EMBL/GenBank/DDBJ databases">
        <title>Halosimplex pelagicum sp. nov. and Halosimplex rubrum sp. nov., isolated from salted brown alga Laminaria, and emended description of the genus Halosimplex.</title>
        <authorList>
            <person name="Cui H."/>
        </authorList>
    </citation>
    <scope>NUCLEOTIDE SEQUENCE [LARGE SCALE GENOMIC DNA]</scope>
    <source>
        <strain evidence="10 11">R27</strain>
    </source>
</reference>
<name>A0A7D5P5C7_9EURY</name>
<dbReference type="SUPFAM" id="SSF56112">
    <property type="entry name" value="Protein kinase-like (PK-like)"/>
    <property type="match status" value="1"/>
</dbReference>
<evidence type="ECO:0000256" key="4">
    <source>
        <dbReference type="ARBA" id="ARBA00022741"/>
    </source>
</evidence>
<evidence type="ECO:0000256" key="5">
    <source>
        <dbReference type="ARBA" id="ARBA00022777"/>
    </source>
</evidence>
<keyword evidence="11" id="KW-1185">Reference proteome</keyword>
<sequence length="265" mass="29631">MAFRRFLRGTVPWPTLEGAVREVMDRYDLETARVVFLDADNWLSTPCVVNDELFVKVVTEQNSLVHALLTAGRNLGAFSSGTEGFFERFDAPIEMAEHELEANERMREIGVNAPEPKEAFEYDDVAVMVLEYLPDFRALDELPPEEVRSHAVDLFRNLERMHDNNLAHGDLQRENVLVSGGELYFIDATKVDEEAIEDARAYDTACALGALEPLIGGRDAVAAALEVHDPGELMAAREFLDFVNIRPEHDFDGAAVKGEIEKHAA</sequence>
<dbReference type="Gene3D" id="1.10.510.10">
    <property type="entry name" value="Transferase(Phosphotransferase) domain 1"/>
    <property type="match status" value="1"/>
</dbReference>
<keyword evidence="2" id="KW-0723">Serine/threonine-protein kinase</keyword>
<organism evidence="10 11">
    <name type="scientific">Halosimplex rubrum</name>
    <dbReference type="NCBI Taxonomy" id="869889"/>
    <lineage>
        <taxon>Archaea</taxon>
        <taxon>Methanobacteriati</taxon>
        <taxon>Methanobacteriota</taxon>
        <taxon>Stenosarchaea group</taxon>
        <taxon>Halobacteria</taxon>
        <taxon>Halobacteriales</taxon>
        <taxon>Haloarculaceae</taxon>
        <taxon>Halosimplex</taxon>
    </lineage>
</organism>
<dbReference type="Proteomes" id="UP000509667">
    <property type="component" value="Chromosome"/>
</dbReference>
<dbReference type="RefSeq" id="WP_179907842.1">
    <property type="nucleotide sequence ID" value="NZ_CP058910.1"/>
</dbReference>
<dbReference type="EC" id="2.7.11.1" evidence="1"/>
<dbReference type="OrthoDB" id="192798at2157"/>
<keyword evidence="6" id="KW-0067">ATP-binding</keyword>
<comment type="catalytic activity">
    <reaction evidence="8">
        <text>L-seryl-[protein] + ATP = O-phospho-L-seryl-[protein] + ADP + H(+)</text>
        <dbReference type="Rhea" id="RHEA:17989"/>
        <dbReference type="Rhea" id="RHEA-COMP:9863"/>
        <dbReference type="Rhea" id="RHEA-COMP:11604"/>
        <dbReference type="ChEBI" id="CHEBI:15378"/>
        <dbReference type="ChEBI" id="CHEBI:29999"/>
        <dbReference type="ChEBI" id="CHEBI:30616"/>
        <dbReference type="ChEBI" id="CHEBI:83421"/>
        <dbReference type="ChEBI" id="CHEBI:456216"/>
        <dbReference type="EC" id="2.7.11.1"/>
    </reaction>
</comment>
<keyword evidence="5 10" id="KW-0418">Kinase</keyword>
<keyword evidence="3" id="KW-0808">Transferase</keyword>
<dbReference type="GeneID" id="56078536"/>
<evidence type="ECO:0000256" key="3">
    <source>
        <dbReference type="ARBA" id="ARBA00022679"/>
    </source>
</evidence>
<evidence type="ECO:0000256" key="7">
    <source>
        <dbReference type="ARBA" id="ARBA00047899"/>
    </source>
</evidence>
<dbReference type="EMBL" id="CP058910">
    <property type="protein sequence ID" value="QLH77918.1"/>
    <property type="molecule type" value="Genomic_DNA"/>
</dbReference>
<dbReference type="GO" id="GO:0004674">
    <property type="term" value="F:protein serine/threonine kinase activity"/>
    <property type="evidence" value="ECO:0007669"/>
    <property type="project" value="UniProtKB-KW"/>
</dbReference>
<dbReference type="Pfam" id="PF01163">
    <property type="entry name" value="RIO1"/>
    <property type="match status" value="1"/>
</dbReference>
<evidence type="ECO:0000256" key="2">
    <source>
        <dbReference type="ARBA" id="ARBA00022527"/>
    </source>
</evidence>
<evidence type="ECO:0000256" key="1">
    <source>
        <dbReference type="ARBA" id="ARBA00012513"/>
    </source>
</evidence>
<feature type="domain" description="RIO-type" evidence="9">
    <location>
        <begin position="94"/>
        <end position="190"/>
    </location>
</feature>
<evidence type="ECO:0000259" key="9">
    <source>
        <dbReference type="Pfam" id="PF01163"/>
    </source>
</evidence>